<dbReference type="Proteomes" id="UP000033354">
    <property type="component" value="Unassembled WGS sequence"/>
</dbReference>
<comment type="caution">
    <text evidence="1">The sequence shown here is derived from an EMBL/GenBank/DDBJ whole genome shotgun (WGS) entry which is preliminary data.</text>
</comment>
<reference evidence="1 2" key="1">
    <citation type="submission" date="2015-02" db="EMBL/GenBank/DDBJ databases">
        <authorList>
            <person name="Adams M."/>
            <person name="Sutton G."/>
            <person name="Nelson K."/>
            <person name="Bonomo R."/>
            <person name="McCorrison J."/>
            <person name="Sanka R."/>
            <person name="Brinkac L."/>
            <person name="Nierman W."/>
        </authorList>
    </citation>
    <scope>NUCLEOTIDE SEQUENCE [LARGE SCALE GENOMIC DNA]</scope>
    <source>
        <strain evidence="1 2">CIDEIMsCOL9</strain>
    </source>
</reference>
<proteinExistence type="predicted"/>
<accession>A0AAW3HMZ0</accession>
<dbReference type="AlphaFoldDB" id="A0AAW3HMZ0"/>
<name>A0AAW3HMZ0_9ENTR</name>
<sequence length="72" mass="8255">MTVYYYRFMTLIFLCDEIYITEYRHNIIAGIAIQEKGEAGETDEGRNGWGPCQLHPGTHVVCPGCFLPDLTW</sequence>
<evidence type="ECO:0000313" key="1">
    <source>
        <dbReference type="EMBL" id="KJX38881.1"/>
    </source>
</evidence>
<organism evidence="1 2">
    <name type="scientific">Enterobacter chengduensis</name>
    <dbReference type="NCBI Taxonomy" id="2494701"/>
    <lineage>
        <taxon>Bacteria</taxon>
        <taxon>Pseudomonadati</taxon>
        <taxon>Pseudomonadota</taxon>
        <taxon>Gammaproteobacteria</taxon>
        <taxon>Enterobacterales</taxon>
        <taxon>Enterobacteriaceae</taxon>
        <taxon>Enterobacter</taxon>
        <taxon>Enterobacter cloacae complex</taxon>
    </lineage>
</organism>
<gene>
    <name evidence="1" type="ORF">SG71_01595</name>
</gene>
<keyword evidence="2" id="KW-1185">Reference proteome</keyword>
<dbReference type="EMBL" id="JZKT01000003">
    <property type="protein sequence ID" value="KJX38881.1"/>
    <property type="molecule type" value="Genomic_DNA"/>
</dbReference>
<evidence type="ECO:0000313" key="2">
    <source>
        <dbReference type="Proteomes" id="UP000033354"/>
    </source>
</evidence>
<protein>
    <submittedName>
        <fullName evidence="1">Uncharacterized protein</fullName>
    </submittedName>
</protein>